<proteinExistence type="predicted"/>
<dbReference type="InterPro" id="IPR036890">
    <property type="entry name" value="HATPase_C_sf"/>
</dbReference>
<reference evidence="2 3" key="1">
    <citation type="submission" date="2016-10" db="EMBL/GenBank/DDBJ databases">
        <title>Genome sequence of Streptomyces sp. MUSC 1.</title>
        <authorList>
            <person name="Lee L.-H."/>
            <person name="Ser H.-L."/>
            <person name="Law J.W.-F."/>
        </authorList>
    </citation>
    <scope>NUCLEOTIDE SEQUENCE [LARGE SCALE GENOMIC DNA]</scope>
    <source>
        <strain evidence="2 3">MUSC 1</strain>
    </source>
</reference>
<evidence type="ECO:0000259" key="1">
    <source>
        <dbReference type="Pfam" id="PF13581"/>
    </source>
</evidence>
<sequence>MQQSPIPCPAHLIPGATGTDAFPAAYRQAMAQNVVFVAIESERRHVWTVEADTHTAGSGHTIDDAVNAAVRAAITRLLKTARSNGTRTQAGPRTVTVTVEDAGPVPVPPRLRSDDAAWPRGLGWPLIQELALDVQVSIRPHGKAVTAVLPLAPPRYGLTT</sequence>
<protein>
    <recommendedName>
        <fullName evidence="1">Histidine kinase/HSP90-like ATPase domain-containing protein</fullName>
    </recommendedName>
</protein>
<organism evidence="2 3">
    <name type="scientific">Streptomyces monashensis</name>
    <dbReference type="NCBI Taxonomy" id="1678012"/>
    <lineage>
        <taxon>Bacteria</taxon>
        <taxon>Bacillati</taxon>
        <taxon>Actinomycetota</taxon>
        <taxon>Actinomycetes</taxon>
        <taxon>Kitasatosporales</taxon>
        <taxon>Streptomycetaceae</taxon>
        <taxon>Streptomyces</taxon>
    </lineage>
</organism>
<accession>A0A1S2PFR8</accession>
<dbReference type="RefSeq" id="WP_071385630.1">
    <property type="nucleotide sequence ID" value="NZ_MLYO01000079.1"/>
</dbReference>
<dbReference type="CDD" id="cd16936">
    <property type="entry name" value="HATPase_RsbW-like"/>
    <property type="match status" value="1"/>
</dbReference>
<feature type="domain" description="Histidine kinase/HSP90-like ATPase" evidence="1">
    <location>
        <begin position="64"/>
        <end position="148"/>
    </location>
</feature>
<dbReference type="Gene3D" id="3.30.565.10">
    <property type="entry name" value="Histidine kinase-like ATPase, C-terminal domain"/>
    <property type="match status" value="1"/>
</dbReference>
<dbReference type="OrthoDB" id="4213129at2"/>
<comment type="caution">
    <text evidence="2">The sequence shown here is derived from an EMBL/GenBank/DDBJ whole genome shotgun (WGS) entry which is preliminary data.</text>
</comment>
<dbReference type="EMBL" id="MLYO01000079">
    <property type="protein sequence ID" value="OIJ92631.1"/>
    <property type="molecule type" value="Genomic_DNA"/>
</dbReference>
<dbReference type="Pfam" id="PF13581">
    <property type="entry name" value="HATPase_c_2"/>
    <property type="match status" value="1"/>
</dbReference>
<gene>
    <name evidence="2" type="ORF">BIV23_38450</name>
</gene>
<dbReference type="Proteomes" id="UP000179642">
    <property type="component" value="Unassembled WGS sequence"/>
</dbReference>
<name>A0A1S2PFR8_9ACTN</name>
<keyword evidence="3" id="KW-1185">Reference proteome</keyword>
<evidence type="ECO:0000313" key="2">
    <source>
        <dbReference type="EMBL" id="OIJ92631.1"/>
    </source>
</evidence>
<evidence type="ECO:0000313" key="3">
    <source>
        <dbReference type="Proteomes" id="UP000179642"/>
    </source>
</evidence>
<dbReference type="AlphaFoldDB" id="A0A1S2PFR8"/>
<dbReference type="InterPro" id="IPR003594">
    <property type="entry name" value="HATPase_dom"/>
</dbReference>